<evidence type="ECO:0000256" key="3">
    <source>
        <dbReference type="SAM" id="MobiDB-lite"/>
    </source>
</evidence>
<reference evidence="5 6" key="1">
    <citation type="journal article" date="2020" name="ISME J.">
        <title>Uncovering the hidden diversity of litter-decomposition mechanisms in mushroom-forming fungi.</title>
        <authorList>
            <person name="Floudas D."/>
            <person name="Bentzer J."/>
            <person name="Ahren D."/>
            <person name="Johansson T."/>
            <person name="Persson P."/>
            <person name="Tunlid A."/>
        </authorList>
    </citation>
    <scope>NUCLEOTIDE SEQUENCE [LARGE SCALE GENOMIC DNA]</scope>
    <source>
        <strain evidence="5 6">CBS 101986</strain>
    </source>
</reference>
<comment type="caution">
    <text evidence="5">The sequence shown here is derived from an EMBL/GenBank/DDBJ whole genome shotgun (WGS) entry which is preliminary data.</text>
</comment>
<evidence type="ECO:0000256" key="1">
    <source>
        <dbReference type="PROSITE-ProRule" id="PRU00285"/>
    </source>
</evidence>
<accession>A0A8H5BMV5</accession>
<dbReference type="InterPro" id="IPR002068">
    <property type="entry name" value="A-crystallin/Hsp20_dom"/>
</dbReference>
<dbReference type="InterPro" id="IPR008978">
    <property type="entry name" value="HSP20-like_chaperone"/>
</dbReference>
<feature type="compositionally biased region" description="Low complexity" evidence="3">
    <location>
        <begin position="201"/>
        <end position="211"/>
    </location>
</feature>
<dbReference type="AlphaFoldDB" id="A0A8H5BMV5"/>
<protein>
    <recommendedName>
        <fullName evidence="4">SHSP domain-containing protein</fullName>
    </recommendedName>
</protein>
<dbReference type="OrthoDB" id="1431247at2759"/>
<dbReference type="PROSITE" id="PS01031">
    <property type="entry name" value="SHSP"/>
    <property type="match status" value="1"/>
</dbReference>
<evidence type="ECO:0000313" key="6">
    <source>
        <dbReference type="Proteomes" id="UP000567179"/>
    </source>
</evidence>
<feature type="region of interest" description="Disordered" evidence="3">
    <location>
        <begin position="195"/>
        <end position="225"/>
    </location>
</feature>
<comment type="similarity">
    <text evidence="1 2">Belongs to the small heat shock protein (HSP20) family.</text>
</comment>
<evidence type="ECO:0000259" key="4">
    <source>
        <dbReference type="PROSITE" id="PS01031"/>
    </source>
</evidence>
<organism evidence="5 6">
    <name type="scientific">Psilocybe cf. subviscida</name>
    <dbReference type="NCBI Taxonomy" id="2480587"/>
    <lineage>
        <taxon>Eukaryota</taxon>
        <taxon>Fungi</taxon>
        <taxon>Dikarya</taxon>
        <taxon>Basidiomycota</taxon>
        <taxon>Agaricomycotina</taxon>
        <taxon>Agaricomycetes</taxon>
        <taxon>Agaricomycetidae</taxon>
        <taxon>Agaricales</taxon>
        <taxon>Agaricineae</taxon>
        <taxon>Strophariaceae</taxon>
        <taxon>Psilocybe</taxon>
    </lineage>
</organism>
<feature type="domain" description="SHSP" evidence="4">
    <location>
        <begin position="63"/>
        <end position="203"/>
    </location>
</feature>
<name>A0A8H5BMV5_9AGAR</name>
<evidence type="ECO:0000256" key="2">
    <source>
        <dbReference type="RuleBase" id="RU003616"/>
    </source>
</evidence>
<dbReference type="Gene3D" id="2.60.40.790">
    <property type="match status" value="1"/>
</dbReference>
<evidence type="ECO:0000313" key="5">
    <source>
        <dbReference type="EMBL" id="KAF5325057.1"/>
    </source>
</evidence>
<sequence>MSPTRTSKSPSPASPLSDLVSRQIYEQFGDPAFLAAVNRAANIKCLMAIQAGRLRVASPYKLPEPIRYIPRMDLVDDPSSSYYSAVFEIPGINKDSISLGIRSGKLFITGRRHAPYFKPARLEAATPNATQSDLDRPASDATQRALRLPVRELRYGNFERSVDIPAGIKESEIKAILMDGLLTVTWPKASHNTVATAPRISPAKSKSSSPSNHPQTLVAAGPAAQ</sequence>
<proteinExistence type="inferred from homology"/>
<keyword evidence="6" id="KW-1185">Reference proteome</keyword>
<dbReference type="Proteomes" id="UP000567179">
    <property type="component" value="Unassembled WGS sequence"/>
</dbReference>
<gene>
    <name evidence="5" type="ORF">D9619_009626</name>
</gene>
<dbReference type="EMBL" id="JAACJJ010000015">
    <property type="protein sequence ID" value="KAF5325057.1"/>
    <property type="molecule type" value="Genomic_DNA"/>
</dbReference>
<dbReference type="Pfam" id="PF00011">
    <property type="entry name" value="HSP20"/>
    <property type="match status" value="1"/>
</dbReference>
<dbReference type="SUPFAM" id="SSF49764">
    <property type="entry name" value="HSP20-like chaperones"/>
    <property type="match status" value="1"/>
</dbReference>
<dbReference type="CDD" id="cd06464">
    <property type="entry name" value="ACD_sHsps-like"/>
    <property type="match status" value="1"/>
</dbReference>